<dbReference type="Proteomes" id="UP001160625">
    <property type="component" value="Unassembled WGS sequence"/>
</dbReference>
<proteinExistence type="inferred from homology"/>
<dbReference type="NCBIfam" id="NF003768">
    <property type="entry name" value="PRK05365.1"/>
    <property type="match status" value="1"/>
</dbReference>
<dbReference type="InterPro" id="IPR023936">
    <property type="entry name" value="RutE-like"/>
</dbReference>
<comment type="cofactor">
    <cofactor evidence="5">
        <name>FMN</name>
        <dbReference type="ChEBI" id="CHEBI:58210"/>
    </cofactor>
</comment>
<dbReference type="Pfam" id="PF00881">
    <property type="entry name" value="Nitroreductase"/>
    <property type="match status" value="1"/>
</dbReference>
<dbReference type="SUPFAM" id="SSF55469">
    <property type="entry name" value="FMN-dependent nitroreductase-like"/>
    <property type="match status" value="1"/>
</dbReference>
<evidence type="ECO:0000256" key="5">
    <source>
        <dbReference type="HAMAP-Rule" id="MF_01204"/>
    </source>
</evidence>
<dbReference type="EC" id="1.-.-.-" evidence="5"/>
<sequence>MTKTLDEAGLDLIFRTARSYNGYAADAVSDADLQAIYDLAKMGPTAANQQPMRIVWVKSSEAKQKLSTLVSANNEKKVLGAPVTAIIGMDHDFPETLAKVFPHTNAKAWFEGNRPLIESSAFRNSSLQGAYLILAARALGFDVGPMSGFDNDKVDEAFFAGTNIKSNFIATIGHGDPASIFDRLPRLDFDETNSIV</sequence>
<dbReference type="EMBL" id="JARYGZ010000001">
    <property type="protein sequence ID" value="MDH7639008.1"/>
    <property type="molecule type" value="Genomic_DNA"/>
</dbReference>
<keyword evidence="2 5" id="KW-0288">FMN</keyword>
<evidence type="ECO:0000256" key="4">
    <source>
        <dbReference type="ARBA" id="ARBA00023002"/>
    </source>
</evidence>
<name>A0ABT6N129_9SPHN</name>
<evidence type="ECO:0000259" key="6">
    <source>
        <dbReference type="Pfam" id="PF00881"/>
    </source>
</evidence>
<evidence type="ECO:0000256" key="3">
    <source>
        <dbReference type="ARBA" id="ARBA00022857"/>
    </source>
</evidence>
<evidence type="ECO:0000256" key="2">
    <source>
        <dbReference type="ARBA" id="ARBA00022643"/>
    </source>
</evidence>
<reference evidence="7" key="1">
    <citation type="submission" date="2023-04" db="EMBL/GenBank/DDBJ databases">
        <title>Sphingomonas sp. MAHUQ-71 isolated from rice field.</title>
        <authorList>
            <person name="Huq M.A."/>
        </authorList>
    </citation>
    <scope>NUCLEOTIDE SEQUENCE</scope>
    <source>
        <strain evidence="7">MAHUQ-71</strain>
    </source>
</reference>
<dbReference type="PANTHER" id="PTHR43543:SF1">
    <property type="entry name" value="MALONIC SEMIALDEHYDE REDUCTASE RUTE-RELATED"/>
    <property type="match status" value="1"/>
</dbReference>
<dbReference type="HAMAP" id="MF_01204">
    <property type="entry name" value="Oxidoreductase_RutE_HadB"/>
    <property type="match status" value="1"/>
</dbReference>
<dbReference type="InterPro" id="IPR029479">
    <property type="entry name" value="Nitroreductase"/>
</dbReference>
<comment type="caution">
    <text evidence="7">The sequence shown here is derived from an EMBL/GenBank/DDBJ whole genome shotgun (WGS) entry which is preliminary data.</text>
</comment>
<keyword evidence="4 5" id="KW-0560">Oxidoreductase</keyword>
<organism evidence="7 8">
    <name type="scientific">Sphingomonas oryzagri</name>
    <dbReference type="NCBI Taxonomy" id="3042314"/>
    <lineage>
        <taxon>Bacteria</taxon>
        <taxon>Pseudomonadati</taxon>
        <taxon>Pseudomonadota</taxon>
        <taxon>Alphaproteobacteria</taxon>
        <taxon>Sphingomonadales</taxon>
        <taxon>Sphingomonadaceae</taxon>
        <taxon>Sphingomonas</taxon>
    </lineage>
</organism>
<dbReference type="InterPro" id="IPR000415">
    <property type="entry name" value="Nitroreductase-like"/>
</dbReference>
<feature type="domain" description="Nitroreductase" evidence="6">
    <location>
        <begin position="17"/>
        <end position="158"/>
    </location>
</feature>
<dbReference type="GO" id="GO:0035527">
    <property type="term" value="F:3-hydroxypropionate dehydrogenase (NADP+) activity"/>
    <property type="evidence" value="ECO:0007669"/>
    <property type="project" value="UniProtKB-EC"/>
</dbReference>
<gene>
    <name evidence="7" type="ORF">QGN17_09735</name>
</gene>
<keyword evidence="5" id="KW-0520">NAD</keyword>
<keyword evidence="3 5" id="KW-0521">NADP</keyword>
<dbReference type="Gene3D" id="3.40.109.10">
    <property type="entry name" value="NADH Oxidase"/>
    <property type="match status" value="1"/>
</dbReference>
<protein>
    <recommendedName>
        <fullName evidence="5">Putative NADH dehydrogenase/NAD(P)H nitroreductase QGN17_09735</fullName>
        <ecNumber evidence="5">1.-.-.-</ecNumber>
    </recommendedName>
</protein>
<accession>A0ABT6N129</accession>
<dbReference type="PANTHER" id="PTHR43543">
    <property type="entry name" value="MALONIC SEMIALDEHYDE REDUCTASE RUTE-RELATED"/>
    <property type="match status" value="1"/>
</dbReference>
<dbReference type="CDD" id="cd02148">
    <property type="entry name" value="RutE-like"/>
    <property type="match status" value="1"/>
</dbReference>
<keyword evidence="8" id="KW-1185">Reference proteome</keyword>
<keyword evidence="1 5" id="KW-0285">Flavoprotein</keyword>
<dbReference type="InterPro" id="IPR050461">
    <property type="entry name" value="Nitroreductase_HadB/RutE"/>
</dbReference>
<evidence type="ECO:0000313" key="8">
    <source>
        <dbReference type="Proteomes" id="UP001160625"/>
    </source>
</evidence>
<dbReference type="RefSeq" id="WP_281044279.1">
    <property type="nucleotide sequence ID" value="NZ_JARYGZ010000001.1"/>
</dbReference>
<evidence type="ECO:0000256" key="1">
    <source>
        <dbReference type="ARBA" id="ARBA00022630"/>
    </source>
</evidence>
<comment type="similarity">
    <text evidence="5">Belongs to the nitroreductase family. HadB/RutE subfamily.</text>
</comment>
<evidence type="ECO:0000313" key="7">
    <source>
        <dbReference type="EMBL" id="MDH7639008.1"/>
    </source>
</evidence>